<proteinExistence type="predicted"/>
<reference evidence="3 4" key="1">
    <citation type="journal article" date="2024" name="bioRxiv">
        <title>A reference genome for Trichogramma kaykai: A tiny desert-dwelling parasitoid wasp with competing sex-ratio distorters.</title>
        <authorList>
            <person name="Culotta J."/>
            <person name="Lindsey A.R."/>
        </authorList>
    </citation>
    <scope>NUCLEOTIDE SEQUENCE [LARGE SCALE GENOMIC DNA]</scope>
    <source>
        <strain evidence="3 4">KSX58</strain>
    </source>
</reference>
<protein>
    <submittedName>
        <fullName evidence="3">Uncharacterized protein</fullName>
    </submittedName>
</protein>
<name>A0ABD2X026_9HYME</name>
<keyword evidence="1" id="KW-0175">Coiled coil</keyword>
<keyword evidence="4" id="KW-1185">Reference proteome</keyword>
<sequence>MGSTITMENLGKDLNDEVQVPDEDTNSMMNALEETYVSTPAEATETNNQPKVEDKITSKIEDTPPTPVETEKQSPSSEDTTEVTQTEEQNKQEATIADEEDIAWAEVAAKLQEVRQRYCKVREDEGKALSQYSDFVRKYGAERAEIKEVWAEKVDAYRQERTAVRELLRTRAEKKEIDRQRAERLEKAKQQAAAAELKLKEAAARAREEMLKARKANETSIKEVQFADTAASKPTHGPDGRVYKCSMCNRRAECPAREYYMANYMERNFAAKKEDGRSTD</sequence>
<evidence type="ECO:0000256" key="2">
    <source>
        <dbReference type="SAM" id="MobiDB-lite"/>
    </source>
</evidence>
<evidence type="ECO:0000313" key="3">
    <source>
        <dbReference type="EMBL" id="KAL3398126.1"/>
    </source>
</evidence>
<dbReference type="Proteomes" id="UP001627154">
    <property type="component" value="Unassembled WGS sequence"/>
</dbReference>
<dbReference type="EMBL" id="JBJJXI010000060">
    <property type="protein sequence ID" value="KAL3398126.1"/>
    <property type="molecule type" value="Genomic_DNA"/>
</dbReference>
<comment type="caution">
    <text evidence="3">The sequence shown here is derived from an EMBL/GenBank/DDBJ whole genome shotgun (WGS) entry which is preliminary data.</text>
</comment>
<feature type="region of interest" description="Disordered" evidence="2">
    <location>
        <begin position="1"/>
        <end position="98"/>
    </location>
</feature>
<organism evidence="3 4">
    <name type="scientific">Trichogramma kaykai</name>
    <dbReference type="NCBI Taxonomy" id="54128"/>
    <lineage>
        <taxon>Eukaryota</taxon>
        <taxon>Metazoa</taxon>
        <taxon>Ecdysozoa</taxon>
        <taxon>Arthropoda</taxon>
        <taxon>Hexapoda</taxon>
        <taxon>Insecta</taxon>
        <taxon>Pterygota</taxon>
        <taxon>Neoptera</taxon>
        <taxon>Endopterygota</taxon>
        <taxon>Hymenoptera</taxon>
        <taxon>Apocrita</taxon>
        <taxon>Proctotrupomorpha</taxon>
        <taxon>Chalcidoidea</taxon>
        <taxon>Trichogrammatidae</taxon>
        <taxon>Trichogramma</taxon>
    </lineage>
</organism>
<evidence type="ECO:0000313" key="4">
    <source>
        <dbReference type="Proteomes" id="UP001627154"/>
    </source>
</evidence>
<feature type="coiled-coil region" evidence="1">
    <location>
        <begin position="165"/>
        <end position="219"/>
    </location>
</feature>
<evidence type="ECO:0000256" key="1">
    <source>
        <dbReference type="SAM" id="Coils"/>
    </source>
</evidence>
<dbReference type="AlphaFoldDB" id="A0ABD2X026"/>
<gene>
    <name evidence="3" type="ORF">TKK_008334</name>
</gene>
<accession>A0ABD2X026</accession>
<feature type="compositionally biased region" description="Basic and acidic residues" evidence="2">
    <location>
        <begin position="51"/>
        <end position="62"/>
    </location>
</feature>